<dbReference type="GO" id="GO:0042274">
    <property type="term" value="P:ribosomal small subunit biogenesis"/>
    <property type="evidence" value="ECO:0007669"/>
    <property type="project" value="UniProtKB-UniRule"/>
</dbReference>
<dbReference type="EMBL" id="FXZK01000001">
    <property type="protein sequence ID" value="SMY06227.1"/>
    <property type="molecule type" value="Genomic_DNA"/>
</dbReference>
<organism evidence="8 9">
    <name type="scientific">Flavimaricola marinus</name>
    <dbReference type="NCBI Taxonomy" id="1819565"/>
    <lineage>
        <taxon>Bacteria</taxon>
        <taxon>Pseudomonadati</taxon>
        <taxon>Pseudomonadota</taxon>
        <taxon>Alphaproteobacteria</taxon>
        <taxon>Rhodobacterales</taxon>
        <taxon>Paracoccaceae</taxon>
        <taxon>Flavimaricola</taxon>
    </lineage>
</organism>
<comment type="subunit">
    <text evidence="5">Binds ribosomal protein uS19.</text>
</comment>
<dbReference type="OrthoDB" id="9788191at2"/>
<keyword evidence="2 5" id="KW-0690">Ribosome biogenesis</keyword>
<accession>A0A238L946</accession>
<dbReference type="GO" id="GO:0005840">
    <property type="term" value="C:ribosome"/>
    <property type="evidence" value="ECO:0007669"/>
    <property type="project" value="InterPro"/>
</dbReference>
<evidence type="ECO:0000256" key="1">
    <source>
        <dbReference type="ARBA" id="ARBA00022490"/>
    </source>
</evidence>
<dbReference type="InterPro" id="IPR036976">
    <property type="entry name" value="RimM_N_sf"/>
</dbReference>
<proteinExistence type="inferred from homology"/>
<dbReference type="InterPro" id="IPR009000">
    <property type="entry name" value="Transl_B-barrel_sf"/>
</dbReference>
<dbReference type="InterPro" id="IPR011033">
    <property type="entry name" value="PRC_barrel-like_sf"/>
</dbReference>
<evidence type="ECO:0000259" key="6">
    <source>
        <dbReference type="Pfam" id="PF01782"/>
    </source>
</evidence>
<evidence type="ECO:0000256" key="5">
    <source>
        <dbReference type="HAMAP-Rule" id="MF_00014"/>
    </source>
</evidence>
<dbReference type="Gene3D" id="2.30.30.240">
    <property type="entry name" value="PRC-barrel domain"/>
    <property type="match status" value="1"/>
</dbReference>
<dbReference type="AlphaFoldDB" id="A0A238L946"/>
<protein>
    <recommendedName>
        <fullName evidence="5">Ribosome maturation factor RimM</fullName>
    </recommendedName>
</protein>
<dbReference type="SUPFAM" id="SSF50346">
    <property type="entry name" value="PRC-barrel domain"/>
    <property type="match status" value="1"/>
</dbReference>
<dbReference type="RefSeq" id="WP_093990426.1">
    <property type="nucleotide sequence ID" value="NZ_FXZK01000001.1"/>
</dbReference>
<dbReference type="PANTHER" id="PTHR33692">
    <property type="entry name" value="RIBOSOME MATURATION FACTOR RIMM"/>
    <property type="match status" value="1"/>
</dbReference>
<dbReference type="InterPro" id="IPR002676">
    <property type="entry name" value="RimM_N"/>
</dbReference>
<dbReference type="HAMAP" id="MF_00014">
    <property type="entry name" value="Ribosome_mat_RimM"/>
    <property type="match status" value="1"/>
</dbReference>
<dbReference type="InterPro" id="IPR056792">
    <property type="entry name" value="PRC_RimM"/>
</dbReference>
<name>A0A238L946_9RHOB</name>
<feature type="domain" description="RimM N-terminal" evidence="6">
    <location>
        <begin position="8"/>
        <end position="86"/>
    </location>
</feature>
<evidence type="ECO:0000313" key="8">
    <source>
        <dbReference type="EMBL" id="SMY06227.1"/>
    </source>
</evidence>
<dbReference type="PANTHER" id="PTHR33692:SF1">
    <property type="entry name" value="RIBOSOME MATURATION FACTOR RIMM"/>
    <property type="match status" value="1"/>
</dbReference>
<dbReference type="Pfam" id="PF01782">
    <property type="entry name" value="RimM"/>
    <property type="match status" value="1"/>
</dbReference>
<dbReference type="GO" id="GO:0005737">
    <property type="term" value="C:cytoplasm"/>
    <property type="evidence" value="ECO:0007669"/>
    <property type="project" value="UniProtKB-SubCell"/>
</dbReference>
<dbReference type="InterPro" id="IPR011961">
    <property type="entry name" value="RimM"/>
</dbReference>
<dbReference type="GO" id="GO:0043022">
    <property type="term" value="F:ribosome binding"/>
    <property type="evidence" value="ECO:0007669"/>
    <property type="project" value="InterPro"/>
</dbReference>
<comment type="domain">
    <text evidence="5">The PRC barrel domain binds ribosomal protein uS19.</text>
</comment>
<reference evidence="8 9" key="1">
    <citation type="submission" date="2017-05" db="EMBL/GenBank/DDBJ databases">
        <authorList>
            <person name="Song R."/>
            <person name="Chenine A.L."/>
            <person name="Ruprecht R.M."/>
        </authorList>
    </citation>
    <scope>NUCLEOTIDE SEQUENCE [LARGE SCALE GENOMIC DNA]</scope>
    <source>
        <strain evidence="8 9">CECT 8899</strain>
    </source>
</reference>
<dbReference type="GO" id="GO:0006364">
    <property type="term" value="P:rRNA processing"/>
    <property type="evidence" value="ECO:0007669"/>
    <property type="project" value="UniProtKB-UniRule"/>
</dbReference>
<evidence type="ECO:0000259" key="7">
    <source>
        <dbReference type="Pfam" id="PF24986"/>
    </source>
</evidence>
<dbReference type="SUPFAM" id="SSF50447">
    <property type="entry name" value="Translation proteins"/>
    <property type="match status" value="1"/>
</dbReference>
<evidence type="ECO:0000313" key="9">
    <source>
        <dbReference type="Proteomes" id="UP000201613"/>
    </source>
</evidence>
<keyword evidence="4 5" id="KW-0143">Chaperone</keyword>
<sequence>MNQDKIIVGAISGAFGVHGEVRLKSYCADPAAIADYTPLSTESGQVFTSIILTGQVTNALIARVDGISTKEQADALKGQSLFADRSRLPAPEDEEYYHADLIGLSVFDAGGTALGTVKSVQNHGAADLLEVQIPDSSATVFLPFTKAAVPLVDLSSKRIVADPPDGLF</sequence>
<comment type="function">
    <text evidence="5">An accessory protein needed during the final step in the assembly of 30S ribosomal subunit, possibly for assembly of the head region. Essential for efficient processing of 16S rRNA. May be needed both before and after RbfA during the maturation of 16S rRNA. It has affinity for free ribosomal 30S subunits but not for 70S ribosomes.</text>
</comment>
<dbReference type="Gene3D" id="2.40.30.60">
    <property type="entry name" value="RimM"/>
    <property type="match status" value="1"/>
</dbReference>
<keyword evidence="3 5" id="KW-0698">rRNA processing</keyword>
<keyword evidence="9" id="KW-1185">Reference proteome</keyword>
<evidence type="ECO:0000256" key="2">
    <source>
        <dbReference type="ARBA" id="ARBA00022517"/>
    </source>
</evidence>
<comment type="similarity">
    <text evidence="5">Belongs to the RimM family.</text>
</comment>
<dbReference type="NCBIfam" id="TIGR02273">
    <property type="entry name" value="16S_RimM"/>
    <property type="match status" value="1"/>
</dbReference>
<dbReference type="Proteomes" id="UP000201613">
    <property type="component" value="Unassembled WGS sequence"/>
</dbReference>
<gene>
    <name evidence="5 8" type="primary">rimM</name>
    <name evidence="8" type="ORF">LOM8899_00350</name>
</gene>
<comment type="subcellular location">
    <subcellularLocation>
        <location evidence="5">Cytoplasm</location>
    </subcellularLocation>
</comment>
<evidence type="ECO:0000256" key="3">
    <source>
        <dbReference type="ARBA" id="ARBA00022552"/>
    </source>
</evidence>
<evidence type="ECO:0000256" key="4">
    <source>
        <dbReference type="ARBA" id="ARBA00023186"/>
    </source>
</evidence>
<feature type="domain" description="Ribosome maturation factor RimM PRC barrel" evidence="7">
    <location>
        <begin position="99"/>
        <end position="167"/>
    </location>
</feature>
<dbReference type="Pfam" id="PF24986">
    <property type="entry name" value="PRC_RimM"/>
    <property type="match status" value="1"/>
</dbReference>
<keyword evidence="1 5" id="KW-0963">Cytoplasm</keyword>